<comment type="caution">
    <text evidence="9">The sequence shown here is derived from an EMBL/GenBank/DDBJ whole genome shotgun (WGS) entry which is preliminary data.</text>
</comment>
<evidence type="ECO:0000256" key="2">
    <source>
        <dbReference type="ARBA" id="ARBA00022741"/>
    </source>
</evidence>
<organism evidence="9 10">
    <name type="scientific">Microbacterium dauci</name>
    <dbReference type="NCBI Taxonomy" id="3048008"/>
    <lineage>
        <taxon>Bacteria</taxon>
        <taxon>Bacillati</taxon>
        <taxon>Actinomycetota</taxon>
        <taxon>Actinomycetes</taxon>
        <taxon>Micrococcales</taxon>
        <taxon>Microbacteriaceae</taxon>
        <taxon>Microbacterium</taxon>
    </lineage>
</organism>
<feature type="domain" description="Protein kinase" evidence="8">
    <location>
        <begin position="17"/>
        <end position="282"/>
    </location>
</feature>
<reference evidence="9 10" key="1">
    <citation type="submission" date="2023-05" db="EMBL/GenBank/DDBJ databases">
        <title>Microbacterium dauci sp.nov., Isolated from Carrot Rhizosphere Soil.</title>
        <authorList>
            <person name="Xiao Z."/>
            <person name="Zheng J."/>
        </authorList>
    </citation>
    <scope>NUCLEOTIDE SEQUENCE [LARGE SCALE GENOMIC DNA]</scope>
    <source>
        <strain evidence="9 10">LX3-4</strain>
    </source>
</reference>
<dbReference type="InterPro" id="IPR000719">
    <property type="entry name" value="Prot_kinase_dom"/>
</dbReference>
<dbReference type="InterPro" id="IPR011009">
    <property type="entry name" value="Kinase-like_dom_sf"/>
</dbReference>
<keyword evidence="4 5" id="KW-0067">ATP-binding</keyword>
<accession>A0ABT6ZHC3</accession>
<dbReference type="RefSeq" id="WP_283717242.1">
    <property type="nucleotide sequence ID" value="NZ_JASJND010000009.1"/>
</dbReference>
<sequence>MSAPDQAATAALLDGRYQLGECVGRGGMARVFRAQDLLLGRTVAVKMMRTDADDATMPPRTRTEMELLASLNHPSLVTLFDGCVVPGRPEYLVMEFVDGNSLAHAIEAGALPAAEVAGIATELASALHVVHSAGIVHRDIKPSNVLLAPTSVPGRQFLAKLADFGVASLVDSTRLTAPGLVMGTAAFLSPEQVRGEPGGPPSDIYALGLLLLEALTGTRAFPEASGIGQVMARLVESPAVPAWVGPEWAAMLGSMLERDPALRPTAATVAGTARTLPTHVSIPTGDADDAAVRRSTAAAVETLPWVASDPVPLRAAASPPAARRRRASRAWWVAGAAASTVAALVVAGGIWAGGTGERVADDVPLSPTPTIAADEVAVDETPAPSEPAVVPDTSPDAAPVAEDTDAQSSVTSTSTEPTAKTSNAHGKSPKAKAKSPKAQTKNPKAQTKNPKASTRGPGTKQSD</sequence>
<evidence type="ECO:0000313" key="10">
    <source>
        <dbReference type="Proteomes" id="UP001321481"/>
    </source>
</evidence>
<keyword evidence="3 9" id="KW-0418">Kinase</keyword>
<evidence type="ECO:0000256" key="3">
    <source>
        <dbReference type="ARBA" id="ARBA00022777"/>
    </source>
</evidence>
<proteinExistence type="predicted"/>
<dbReference type="Pfam" id="PF00069">
    <property type="entry name" value="Pkinase"/>
    <property type="match status" value="1"/>
</dbReference>
<dbReference type="PANTHER" id="PTHR43289">
    <property type="entry name" value="MITOGEN-ACTIVATED PROTEIN KINASE KINASE KINASE 20-RELATED"/>
    <property type="match status" value="1"/>
</dbReference>
<dbReference type="EMBL" id="JASJND010000009">
    <property type="protein sequence ID" value="MDJ1115557.1"/>
    <property type="molecule type" value="Genomic_DNA"/>
</dbReference>
<dbReference type="PROSITE" id="PS50011">
    <property type="entry name" value="PROTEIN_KINASE_DOM"/>
    <property type="match status" value="1"/>
</dbReference>
<dbReference type="Gene3D" id="1.10.510.10">
    <property type="entry name" value="Transferase(Phosphotransferase) domain 1"/>
    <property type="match status" value="1"/>
</dbReference>
<dbReference type="SUPFAM" id="SSF56112">
    <property type="entry name" value="Protein kinase-like (PK-like)"/>
    <property type="match status" value="1"/>
</dbReference>
<evidence type="ECO:0000256" key="1">
    <source>
        <dbReference type="ARBA" id="ARBA00022679"/>
    </source>
</evidence>
<dbReference type="PROSITE" id="PS00108">
    <property type="entry name" value="PROTEIN_KINASE_ST"/>
    <property type="match status" value="1"/>
</dbReference>
<dbReference type="InterPro" id="IPR008271">
    <property type="entry name" value="Ser/Thr_kinase_AS"/>
</dbReference>
<protein>
    <submittedName>
        <fullName evidence="9">Protein kinase</fullName>
    </submittedName>
</protein>
<feature type="region of interest" description="Disordered" evidence="6">
    <location>
        <begin position="374"/>
        <end position="463"/>
    </location>
</feature>
<evidence type="ECO:0000259" key="8">
    <source>
        <dbReference type="PROSITE" id="PS50011"/>
    </source>
</evidence>
<evidence type="ECO:0000256" key="5">
    <source>
        <dbReference type="PROSITE-ProRule" id="PRU10141"/>
    </source>
</evidence>
<evidence type="ECO:0000256" key="4">
    <source>
        <dbReference type="ARBA" id="ARBA00022840"/>
    </source>
</evidence>
<dbReference type="Proteomes" id="UP001321481">
    <property type="component" value="Unassembled WGS sequence"/>
</dbReference>
<name>A0ABT6ZHC3_9MICO</name>
<gene>
    <name evidence="9" type="ORF">QNI14_13995</name>
</gene>
<feature type="binding site" evidence="5">
    <location>
        <position position="46"/>
    </location>
    <ligand>
        <name>ATP</name>
        <dbReference type="ChEBI" id="CHEBI:30616"/>
    </ligand>
</feature>
<evidence type="ECO:0000256" key="7">
    <source>
        <dbReference type="SAM" id="Phobius"/>
    </source>
</evidence>
<dbReference type="PROSITE" id="PS00107">
    <property type="entry name" value="PROTEIN_KINASE_ATP"/>
    <property type="match status" value="1"/>
</dbReference>
<keyword evidence="7" id="KW-1133">Transmembrane helix</keyword>
<keyword evidence="7" id="KW-0812">Transmembrane</keyword>
<dbReference type="SMART" id="SM00220">
    <property type="entry name" value="S_TKc"/>
    <property type="match status" value="1"/>
</dbReference>
<keyword evidence="10" id="KW-1185">Reference proteome</keyword>
<dbReference type="CDD" id="cd14014">
    <property type="entry name" value="STKc_PknB_like"/>
    <property type="match status" value="1"/>
</dbReference>
<feature type="compositionally biased region" description="Polar residues" evidence="6">
    <location>
        <begin position="406"/>
        <end position="425"/>
    </location>
</feature>
<dbReference type="InterPro" id="IPR017441">
    <property type="entry name" value="Protein_kinase_ATP_BS"/>
</dbReference>
<evidence type="ECO:0000313" key="9">
    <source>
        <dbReference type="EMBL" id="MDJ1115557.1"/>
    </source>
</evidence>
<dbReference type="GO" id="GO:0016301">
    <property type="term" value="F:kinase activity"/>
    <property type="evidence" value="ECO:0007669"/>
    <property type="project" value="UniProtKB-KW"/>
</dbReference>
<keyword evidence="7" id="KW-0472">Membrane</keyword>
<feature type="transmembrane region" description="Helical" evidence="7">
    <location>
        <begin position="330"/>
        <end position="352"/>
    </location>
</feature>
<dbReference type="PANTHER" id="PTHR43289:SF34">
    <property type="entry name" value="SERINE_THREONINE-PROTEIN KINASE YBDM-RELATED"/>
    <property type="match status" value="1"/>
</dbReference>
<dbReference type="Gene3D" id="3.30.200.20">
    <property type="entry name" value="Phosphorylase Kinase, domain 1"/>
    <property type="match status" value="1"/>
</dbReference>
<evidence type="ECO:0000256" key="6">
    <source>
        <dbReference type="SAM" id="MobiDB-lite"/>
    </source>
</evidence>
<feature type="compositionally biased region" description="Polar residues" evidence="6">
    <location>
        <begin position="439"/>
        <end position="452"/>
    </location>
</feature>
<keyword evidence="2 5" id="KW-0547">Nucleotide-binding</keyword>
<keyword evidence="1" id="KW-0808">Transferase</keyword>